<dbReference type="InterPro" id="IPR015378">
    <property type="entry name" value="Transposase-like_Mu_C"/>
</dbReference>
<dbReference type="STRING" id="871652.SAMN04515673_1068"/>
<feature type="compositionally biased region" description="Low complexity" evidence="1">
    <location>
        <begin position="702"/>
        <end position="714"/>
    </location>
</feature>
<proteinExistence type="predicted"/>
<dbReference type="InterPro" id="IPR001584">
    <property type="entry name" value="Integrase_cat-core"/>
</dbReference>
<dbReference type="GO" id="GO:0015074">
    <property type="term" value="P:DNA integration"/>
    <property type="evidence" value="ECO:0007669"/>
    <property type="project" value="InterPro"/>
</dbReference>
<evidence type="ECO:0000313" key="3">
    <source>
        <dbReference type="EMBL" id="SFR10149.1"/>
    </source>
</evidence>
<gene>
    <name evidence="3" type="ORF">SAMN04515673_1068</name>
</gene>
<dbReference type="SUPFAM" id="SSF53098">
    <property type="entry name" value="Ribonuclease H-like"/>
    <property type="match status" value="1"/>
</dbReference>
<dbReference type="Gene3D" id="3.30.420.10">
    <property type="entry name" value="Ribonuclease H-like superfamily/Ribonuclease H"/>
    <property type="match status" value="1"/>
</dbReference>
<dbReference type="GO" id="GO:0003676">
    <property type="term" value="F:nucleic acid binding"/>
    <property type="evidence" value="ECO:0007669"/>
    <property type="project" value="InterPro"/>
</dbReference>
<dbReference type="AlphaFoldDB" id="A0A1I6DXB9"/>
<dbReference type="OrthoDB" id="5287589at2"/>
<accession>A0A1I6DXB9</accession>
<evidence type="ECO:0000313" key="4">
    <source>
        <dbReference type="Proteomes" id="UP000199302"/>
    </source>
</evidence>
<feature type="domain" description="Integrase catalytic" evidence="2">
    <location>
        <begin position="271"/>
        <end position="503"/>
    </location>
</feature>
<dbReference type="Pfam" id="PF09299">
    <property type="entry name" value="Mu-transpos_C"/>
    <property type="match status" value="1"/>
</dbReference>
<dbReference type="Proteomes" id="UP000199302">
    <property type="component" value="Unassembled WGS sequence"/>
</dbReference>
<name>A0A1I6DXB9_9RHOB</name>
<organism evidence="3 4">
    <name type="scientific">Poseidonocella sedimentorum</name>
    <dbReference type="NCBI Taxonomy" id="871652"/>
    <lineage>
        <taxon>Bacteria</taxon>
        <taxon>Pseudomonadati</taxon>
        <taxon>Pseudomonadota</taxon>
        <taxon>Alphaproteobacteria</taxon>
        <taxon>Rhodobacterales</taxon>
        <taxon>Roseobacteraceae</taxon>
        <taxon>Poseidonocella</taxon>
    </lineage>
</organism>
<dbReference type="EMBL" id="FOYI01000006">
    <property type="protein sequence ID" value="SFR10149.1"/>
    <property type="molecule type" value="Genomic_DNA"/>
</dbReference>
<evidence type="ECO:0000256" key="1">
    <source>
        <dbReference type="SAM" id="MobiDB-lite"/>
    </source>
</evidence>
<evidence type="ECO:0000259" key="2">
    <source>
        <dbReference type="PROSITE" id="PS50994"/>
    </source>
</evidence>
<dbReference type="InterPro" id="IPR012337">
    <property type="entry name" value="RNaseH-like_sf"/>
</dbReference>
<feature type="region of interest" description="Disordered" evidence="1">
    <location>
        <begin position="673"/>
        <end position="747"/>
    </location>
</feature>
<keyword evidence="4" id="KW-1185">Reference proteome</keyword>
<dbReference type="RefSeq" id="WP_092080071.1">
    <property type="nucleotide sequence ID" value="NZ_FOYI01000006.1"/>
</dbReference>
<protein>
    <submittedName>
        <fullName evidence="3">Mu transposase, C-terminal</fullName>
    </submittedName>
</protein>
<sequence>MTSQPLYNIPKGSVLKLDGRELMVSVREESGYAVRCLDSGECFSLTVELVDDAIRERDCEVIKPADAEKRYALLEYTGGIERVEQFPEETQRVVQGRLALVLAQDALREEGEKLTQRSMDKAGKHRRLVLERDDRIAPGFNFLRTRRGGKLAAGFDVPQGRTFASYYDVYHRFDRNPVVLADRDHKKGRREPRLWDWQERFISFVLDCWLVPQKPKLAELYAQAKEEFHRSPQEIAQCISFPTITTIRNRIRAISEVVRVIGRGGKRHATNVKGPGSTDVRALAFGEKFETDQCLLSIFTSGDGVVRAKVIDPKQAPQELADNEVRRCWLHLIIDVATREVLGWVISETADADHTKALLRMATRDKTKEKVRYGCKQEPVPPVRLGLSLADNGTATRNAHVYASQLGMGMSVMTARAYQPLDKQVVERVFGTLQWQVLNTLPGYTGSRPGELTGYDPKNSAKLSHDQLYGIITRYFIDEYPFRPHRGTGMNGATPRQKREEAQKLYGSIEAPSQRDRCLHLGAKVIATTTSDGVRAFNIPFNSSQLVRFDDGKSKRVTVHLDPDDLRKVYVTAEGVEEVMEAELSMTVFKDQSLEEAIEIMEAASRSNPTLRELHDRQLREARARRARDSRFFPDSRDPSSYQTLAQLEARASELLQVETRPAAYVGATAAPGHLMNRGRTSGVVPARPAGTAPSKPPSASTPPRASTSSPRSAAQEDGPPETGATSAPDPDDIKTMTFGPIKDSKL</sequence>
<reference evidence="3 4" key="1">
    <citation type="submission" date="2016-10" db="EMBL/GenBank/DDBJ databases">
        <authorList>
            <person name="de Groot N.N."/>
        </authorList>
    </citation>
    <scope>NUCLEOTIDE SEQUENCE [LARGE SCALE GENOMIC DNA]</scope>
    <source>
        <strain evidence="4">KMM 9023,NRIC 0796,JCM 17311,KCTC 23692</strain>
    </source>
</reference>
<dbReference type="PROSITE" id="PS50994">
    <property type="entry name" value="INTEGRASE"/>
    <property type="match status" value="1"/>
</dbReference>
<dbReference type="InterPro" id="IPR036397">
    <property type="entry name" value="RNaseH_sf"/>
</dbReference>